<dbReference type="EMBL" id="JBIMZQ010000025">
    <property type="protein sequence ID" value="KAL3664068.1"/>
    <property type="molecule type" value="Genomic_DNA"/>
</dbReference>
<dbReference type="PANTHER" id="PTHR46586">
    <property type="entry name" value="ANKYRIN REPEAT-CONTAINING PROTEIN"/>
    <property type="match status" value="1"/>
</dbReference>
<evidence type="ECO:0008006" key="3">
    <source>
        <dbReference type="Google" id="ProtNLM"/>
    </source>
</evidence>
<comment type="caution">
    <text evidence="1">The sequence shown here is derived from an EMBL/GenBank/DDBJ whole genome shotgun (WGS) entry which is preliminary data.</text>
</comment>
<evidence type="ECO:0000313" key="2">
    <source>
        <dbReference type="Proteomes" id="UP001632037"/>
    </source>
</evidence>
<keyword evidence="2" id="KW-1185">Reference proteome</keyword>
<gene>
    <name evidence="1" type="ORF">V7S43_010954</name>
</gene>
<dbReference type="InterPro" id="IPR052050">
    <property type="entry name" value="SecEffector_AnkRepeat"/>
</dbReference>
<evidence type="ECO:0000313" key="1">
    <source>
        <dbReference type="EMBL" id="KAL3664068.1"/>
    </source>
</evidence>
<accession>A0ABD3FAY7</accession>
<dbReference type="SUPFAM" id="SSF48403">
    <property type="entry name" value="Ankyrin repeat"/>
    <property type="match status" value="1"/>
</dbReference>
<dbReference type="InterPro" id="IPR002110">
    <property type="entry name" value="Ankyrin_rpt"/>
</dbReference>
<sequence>MSNYVSRSIDDFVMELPRDWSIEDAYRKTRSLRCMQYLTAREKKALQASYHAWVVNNVGELTVRNGDVEALKWLAERYAPVSFMTKTAAVAAAEGQLDVLQWLYQNHNARVHWGGAEWCEAVLSGHTDVVEWLHTHVRPHAEAAPQLILDAARVEDLELVQWLHKDYQLSVSNALVEAQQGRQWGIVKWILMLEEVEDPNVDMNIIAEDGNLDFLQWVYTQGFGRPTTRVLEAAAFNGHLKALEWLHFGDSKLKLSSSVFREAARGGNLEVVKWLHGHQCPATSSAIEAAAENGFLEVVQWISINREEPCTSRALDRAARNGHLDVVKWLHATGERFYCPAAINRAAEFGHLDDVKWLHFNRTEGCSTEALDCACHLGH</sequence>
<dbReference type="Proteomes" id="UP001632037">
    <property type="component" value="Unassembled WGS sequence"/>
</dbReference>
<organism evidence="1 2">
    <name type="scientific">Phytophthora oleae</name>
    <dbReference type="NCBI Taxonomy" id="2107226"/>
    <lineage>
        <taxon>Eukaryota</taxon>
        <taxon>Sar</taxon>
        <taxon>Stramenopiles</taxon>
        <taxon>Oomycota</taxon>
        <taxon>Peronosporomycetes</taxon>
        <taxon>Peronosporales</taxon>
        <taxon>Peronosporaceae</taxon>
        <taxon>Phytophthora</taxon>
    </lineage>
</organism>
<dbReference type="Pfam" id="PF12796">
    <property type="entry name" value="Ank_2"/>
    <property type="match status" value="1"/>
</dbReference>
<dbReference type="AlphaFoldDB" id="A0ABD3FAY7"/>
<dbReference type="InterPro" id="IPR036770">
    <property type="entry name" value="Ankyrin_rpt-contain_sf"/>
</dbReference>
<reference evidence="1 2" key="1">
    <citation type="submission" date="2024-09" db="EMBL/GenBank/DDBJ databases">
        <title>Genome sequencing and assembly of Phytophthora oleae, isolate VK10A, causative agent of rot of olive drupes.</title>
        <authorList>
            <person name="Conti Taguali S."/>
            <person name="Riolo M."/>
            <person name="La Spada F."/>
            <person name="Cacciola S.O."/>
            <person name="Dionisio G."/>
        </authorList>
    </citation>
    <scope>NUCLEOTIDE SEQUENCE [LARGE SCALE GENOMIC DNA]</scope>
    <source>
        <strain evidence="1 2">VK10A</strain>
    </source>
</reference>
<dbReference type="Gene3D" id="1.25.40.20">
    <property type="entry name" value="Ankyrin repeat-containing domain"/>
    <property type="match status" value="2"/>
</dbReference>
<proteinExistence type="predicted"/>
<dbReference type="PANTHER" id="PTHR46586:SF3">
    <property type="entry name" value="ANKYRIN REPEAT-CONTAINING PROTEIN"/>
    <property type="match status" value="1"/>
</dbReference>
<name>A0ABD3FAY7_9STRA</name>
<protein>
    <recommendedName>
        <fullName evidence="3">Ankyrin repeat-containing domain</fullName>
    </recommendedName>
</protein>